<keyword evidence="4 6" id="KW-1133">Transmembrane helix</keyword>
<evidence type="ECO:0000313" key="8">
    <source>
        <dbReference type="EMBL" id="RNC97371.1"/>
    </source>
</evidence>
<evidence type="ECO:0000256" key="6">
    <source>
        <dbReference type="SAM" id="Phobius"/>
    </source>
</evidence>
<proteinExistence type="predicted"/>
<dbReference type="InterPro" id="IPR010343">
    <property type="entry name" value="ArAE_1"/>
</dbReference>
<evidence type="ECO:0000256" key="1">
    <source>
        <dbReference type="ARBA" id="ARBA00004651"/>
    </source>
</evidence>
<keyword evidence="3 6" id="KW-0812">Transmembrane</keyword>
<organism evidence="8 9">
    <name type="scientific">Lysinibacillus halotolerans</name>
    <dbReference type="NCBI Taxonomy" id="1368476"/>
    <lineage>
        <taxon>Bacteria</taxon>
        <taxon>Bacillati</taxon>
        <taxon>Bacillota</taxon>
        <taxon>Bacilli</taxon>
        <taxon>Bacillales</taxon>
        <taxon>Bacillaceae</taxon>
        <taxon>Lysinibacillus</taxon>
    </lineage>
</organism>
<dbReference type="PANTHER" id="PTHR40064:SF1">
    <property type="entry name" value="MEMBRANE PROTEIN"/>
    <property type="match status" value="1"/>
</dbReference>
<dbReference type="GO" id="GO:0005886">
    <property type="term" value="C:plasma membrane"/>
    <property type="evidence" value="ECO:0007669"/>
    <property type="project" value="UniProtKB-SubCell"/>
</dbReference>
<dbReference type="AlphaFoldDB" id="A0A3M8H4N5"/>
<name>A0A3M8H4N5_9BACI</name>
<accession>A0A3M8H4N5</accession>
<dbReference type="OrthoDB" id="357521at2"/>
<dbReference type="InterPro" id="IPR038323">
    <property type="entry name" value="ArAE_1_C_sf"/>
</dbReference>
<evidence type="ECO:0000256" key="5">
    <source>
        <dbReference type="ARBA" id="ARBA00023136"/>
    </source>
</evidence>
<feature type="domain" description="Putative aromatic acid exporter C-terminal" evidence="7">
    <location>
        <begin position="149"/>
        <end position="312"/>
    </location>
</feature>
<evidence type="ECO:0000256" key="3">
    <source>
        <dbReference type="ARBA" id="ARBA00022692"/>
    </source>
</evidence>
<dbReference type="Gene3D" id="1.20.120.940">
    <property type="entry name" value="Putative aromatic acid exporter, C-terminal domain"/>
    <property type="match status" value="1"/>
</dbReference>
<gene>
    <name evidence="8" type="ORF">EC501_15775</name>
</gene>
<comment type="subcellular location">
    <subcellularLocation>
        <location evidence="1">Cell membrane</location>
        <topology evidence="1">Multi-pass membrane protein</topology>
    </subcellularLocation>
</comment>
<protein>
    <submittedName>
        <fullName evidence="8">Aromatic acid exporter family protein</fullName>
    </submittedName>
</protein>
<reference evidence="8 9" key="1">
    <citation type="journal article" date="2014" name="Int. J. Syst. Evol. Microbiol.">
        <title>Lysinibacillus halotolerans sp. nov., isolated from saline-alkaline soil.</title>
        <authorList>
            <person name="Kong D."/>
            <person name="Wang Y."/>
            <person name="Zhao B."/>
            <person name="Li Y."/>
            <person name="Song J."/>
            <person name="Zhai Y."/>
            <person name="Zhang C."/>
            <person name="Wang H."/>
            <person name="Chen X."/>
            <person name="Zhao B."/>
            <person name="Ruan Z."/>
        </authorList>
    </citation>
    <scope>NUCLEOTIDE SEQUENCE [LARGE SCALE GENOMIC DNA]</scope>
    <source>
        <strain evidence="8 9">MCCC 1A12703</strain>
    </source>
</reference>
<evidence type="ECO:0000259" key="7">
    <source>
        <dbReference type="Pfam" id="PF11728"/>
    </source>
</evidence>
<dbReference type="InterPro" id="IPR021062">
    <property type="entry name" value="ArAE_1_C"/>
</dbReference>
<evidence type="ECO:0000256" key="4">
    <source>
        <dbReference type="ARBA" id="ARBA00022989"/>
    </source>
</evidence>
<dbReference type="Proteomes" id="UP000279909">
    <property type="component" value="Unassembled WGS sequence"/>
</dbReference>
<evidence type="ECO:0000313" key="9">
    <source>
        <dbReference type="Proteomes" id="UP000279909"/>
    </source>
</evidence>
<dbReference type="InterPro" id="IPR052984">
    <property type="entry name" value="UPF0421"/>
</dbReference>
<feature type="transmembrane region" description="Helical" evidence="6">
    <location>
        <begin position="52"/>
        <end position="72"/>
    </location>
</feature>
<feature type="transmembrane region" description="Helical" evidence="6">
    <location>
        <begin position="122"/>
        <end position="144"/>
    </location>
</feature>
<dbReference type="Pfam" id="PF11728">
    <property type="entry name" value="ArAE_1_C"/>
    <property type="match status" value="1"/>
</dbReference>
<evidence type="ECO:0000256" key="2">
    <source>
        <dbReference type="ARBA" id="ARBA00022475"/>
    </source>
</evidence>
<sequence length="329" mass="37600">MKKFKIGYRTVKTAVGAAFAIAIAHYFDLQYFSSAAILTILCIQTTKKKSVHAVYTRLIASFIGMAFAYLALETFGYNPLVLGCMILIFIPTIVSLNVAAGFVSSSVIIMHIYGEANFTLDLFLNEMALMAIGFGTALAVNMYMGDFQKELDRYLCEIEDLYSSIFSEIVKYLRNGDTSWDGKEIIEAANILNKAKSLAFKDVENHLTRKQNEYYLYFDMREKQLEIIERVLPKITTLPVMVQQTNLVADFMEELAENVHPGNTAKRFRNKLEIVKEEFAKMPLPENHEKFLAMASLYQFIEEMDQYLMIKQSYKGIKKKSRKKAITQS</sequence>
<feature type="transmembrane region" description="Helical" evidence="6">
    <location>
        <begin position="84"/>
        <end position="110"/>
    </location>
</feature>
<keyword evidence="2" id="KW-1003">Cell membrane</keyword>
<comment type="caution">
    <text evidence="8">The sequence shown here is derived from an EMBL/GenBank/DDBJ whole genome shotgun (WGS) entry which is preliminary data.</text>
</comment>
<keyword evidence="9" id="KW-1185">Reference proteome</keyword>
<dbReference type="EMBL" id="RHLQ01000052">
    <property type="protein sequence ID" value="RNC97371.1"/>
    <property type="molecule type" value="Genomic_DNA"/>
</dbReference>
<keyword evidence="5 6" id="KW-0472">Membrane</keyword>
<dbReference type="PANTHER" id="PTHR40064">
    <property type="entry name" value="MEMBRANE PROTEIN-RELATED"/>
    <property type="match status" value="1"/>
</dbReference>
<dbReference type="Pfam" id="PF06081">
    <property type="entry name" value="ArAE_1"/>
    <property type="match status" value="1"/>
</dbReference>